<organism evidence="6 7">
    <name type="scientific">Fibrobacter succinogenes</name>
    <name type="common">Bacteroides succinogenes</name>
    <dbReference type="NCBI Taxonomy" id="833"/>
    <lineage>
        <taxon>Bacteria</taxon>
        <taxon>Pseudomonadati</taxon>
        <taxon>Fibrobacterota</taxon>
        <taxon>Fibrobacteria</taxon>
        <taxon>Fibrobacterales</taxon>
        <taxon>Fibrobacteraceae</taxon>
        <taxon>Fibrobacter</taxon>
    </lineage>
</organism>
<keyword evidence="3" id="KW-0238">DNA-binding</keyword>
<dbReference type="SMART" id="SM00345">
    <property type="entry name" value="HTH_GNTR"/>
    <property type="match status" value="2"/>
</dbReference>
<dbReference type="RefSeq" id="WP_109572943.1">
    <property type="nucleotide sequence ID" value="NZ_UHJL01000002.1"/>
</dbReference>
<dbReference type="EMBL" id="UHJL01000002">
    <property type="protein sequence ID" value="SUQ24455.1"/>
    <property type="molecule type" value="Genomic_DNA"/>
</dbReference>
<sequence>MTVEDFCKWIGSSNFKDGDRLPSVREVAASSGASTFTVFRAYKKLASQGKIYAEHGNGFFWGTKPKIEASAREYETERVERLLLDAWKSGKISVDNPLPSIKDMCLSYATTLGTMRRTLEQLRAKGTLERKGQGRYYFASARVTSETTEILLIMRCNPNGDFNCLGERELSFMRKVYVEAHRNNLNVKALGYFEEEGAFLDASGNRIRLEDCRGCFGAVVSTMLVFDINKLFAKLATTRFPVAVWWEHPLYDIPRALKKEKRFAFFNLAFGEFPGRIVGRFLKKKGLTRIAFVSPYHMSMWSRDRLKGLKNVGLEVFEATDASHASPYDFMQEPRTHARYRQILMSLVKKIPPVDAWVVSNDRVGVELISLANQGKIPRPPYMVSFDNSTDSYRNRLDSFEFNVETLAEQSVFHLVSPGITLYKKGDFRELSGHVVEK</sequence>
<dbReference type="InterPro" id="IPR036390">
    <property type="entry name" value="WH_DNA-bd_sf"/>
</dbReference>
<dbReference type="InterPro" id="IPR028082">
    <property type="entry name" value="Peripla_BP_I"/>
</dbReference>
<dbReference type="Gene3D" id="3.40.50.2300">
    <property type="match status" value="1"/>
</dbReference>
<keyword evidence="1" id="KW-0663">Pyridoxal phosphate</keyword>
<dbReference type="PANTHER" id="PTHR46577:SF2">
    <property type="entry name" value="TRANSCRIPTIONAL REGULATORY PROTEIN"/>
    <property type="match status" value="1"/>
</dbReference>
<evidence type="ECO:0000256" key="1">
    <source>
        <dbReference type="ARBA" id="ARBA00022898"/>
    </source>
</evidence>
<evidence type="ECO:0000259" key="5">
    <source>
        <dbReference type="PROSITE" id="PS50949"/>
    </source>
</evidence>
<evidence type="ECO:0000256" key="4">
    <source>
        <dbReference type="ARBA" id="ARBA00023163"/>
    </source>
</evidence>
<dbReference type="InterPro" id="IPR051446">
    <property type="entry name" value="HTH_trans_reg/aminotransferase"/>
</dbReference>
<reference evidence="6 7" key="1">
    <citation type="submission" date="2017-08" db="EMBL/GenBank/DDBJ databases">
        <authorList>
            <person name="de Groot N.N."/>
        </authorList>
    </citation>
    <scope>NUCLEOTIDE SEQUENCE [LARGE SCALE GENOMIC DNA]</scope>
    <source>
        <strain evidence="6 7">HM2</strain>
    </source>
</reference>
<feature type="domain" description="HTH gntR-type" evidence="5">
    <location>
        <begin position="1"/>
        <end position="64"/>
    </location>
</feature>
<evidence type="ECO:0000313" key="6">
    <source>
        <dbReference type="EMBL" id="SUQ24455.1"/>
    </source>
</evidence>
<dbReference type="SUPFAM" id="SSF53822">
    <property type="entry name" value="Periplasmic binding protein-like I"/>
    <property type="match status" value="1"/>
</dbReference>
<dbReference type="GO" id="GO:0003700">
    <property type="term" value="F:DNA-binding transcription factor activity"/>
    <property type="evidence" value="ECO:0007669"/>
    <property type="project" value="InterPro"/>
</dbReference>
<dbReference type="Gene3D" id="1.10.10.10">
    <property type="entry name" value="Winged helix-like DNA-binding domain superfamily/Winged helix DNA-binding domain"/>
    <property type="match status" value="2"/>
</dbReference>
<dbReference type="AlphaFoldDB" id="A0A380S5P1"/>
<keyword evidence="2" id="KW-0805">Transcription regulation</keyword>
<name>A0A380S5P1_FIBSU</name>
<accession>A0A380S5P1</accession>
<evidence type="ECO:0000256" key="2">
    <source>
        <dbReference type="ARBA" id="ARBA00023015"/>
    </source>
</evidence>
<dbReference type="PANTHER" id="PTHR46577">
    <property type="entry name" value="HTH-TYPE TRANSCRIPTIONAL REGULATORY PROTEIN GABR"/>
    <property type="match status" value="1"/>
</dbReference>
<dbReference type="Proteomes" id="UP000255423">
    <property type="component" value="Unassembled WGS sequence"/>
</dbReference>
<protein>
    <submittedName>
        <fullName evidence="6">Substrate-binding protein-like domain-containing protein</fullName>
    </submittedName>
</protein>
<evidence type="ECO:0000313" key="7">
    <source>
        <dbReference type="Proteomes" id="UP000255423"/>
    </source>
</evidence>
<gene>
    <name evidence="6" type="ORF">SAMN05661053_1857</name>
</gene>
<dbReference type="PROSITE" id="PS50949">
    <property type="entry name" value="HTH_GNTR"/>
    <property type="match status" value="1"/>
</dbReference>
<proteinExistence type="predicted"/>
<dbReference type="SUPFAM" id="SSF46785">
    <property type="entry name" value="Winged helix' DNA-binding domain"/>
    <property type="match status" value="2"/>
</dbReference>
<dbReference type="GO" id="GO:0003677">
    <property type="term" value="F:DNA binding"/>
    <property type="evidence" value="ECO:0007669"/>
    <property type="project" value="UniProtKB-KW"/>
</dbReference>
<keyword evidence="4" id="KW-0804">Transcription</keyword>
<dbReference type="Pfam" id="PF00392">
    <property type="entry name" value="GntR"/>
    <property type="match status" value="1"/>
</dbReference>
<dbReference type="InterPro" id="IPR036388">
    <property type="entry name" value="WH-like_DNA-bd_sf"/>
</dbReference>
<dbReference type="InterPro" id="IPR000524">
    <property type="entry name" value="Tscrpt_reg_HTH_GntR"/>
</dbReference>
<evidence type="ECO:0000256" key="3">
    <source>
        <dbReference type="ARBA" id="ARBA00023125"/>
    </source>
</evidence>